<name>A0A0C5V6C3_9GAMM</name>
<dbReference type="HOGENOM" id="CLU_3043952_0_0_6"/>
<gene>
    <name evidence="1" type="ORF">YC6258_02972</name>
</gene>
<dbReference type="RefSeq" id="WP_169748972.1">
    <property type="nucleotide sequence ID" value="NZ_CP007142.1"/>
</dbReference>
<evidence type="ECO:0000313" key="1">
    <source>
        <dbReference type="EMBL" id="AJQ95010.1"/>
    </source>
</evidence>
<dbReference type="AlphaFoldDB" id="A0A0C5V6C3"/>
<sequence length="54" mass="6492">MSDRANSTRLIIQSWLLTHRDEWMHRDEPQIINLVSFANSAKLKDREIFTQKNH</sequence>
<dbReference type="KEGG" id="gsn:YC6258_02972"/>
<protein>
    <submittedName>
        <fullName evidence="1">Uncharacterized protein</fullName>
    </submittedName>
</protein>
<evidence type="ECO:0000313" key="2">
    <source>
        <dbReference type="Proteomes" id="UP000032266"/>
    </source>
</evidence>
<keyword evidence="2" id="KW-1185">Reference proteome</keyword>
<reference evidence="1 2" key="1">
    <citation type="submission" date="2014-01" db="EMBL/GenBank/DDBJ databases">
        <title>Full genme sequencing of cellulolytic bacterium Gynuella sunshinyii YC6258T gen. nov., sp. nov.</title>
        <authorList>
            <person name="Khan H."/>
            <person name="Chung E.J."/>
            <person name="Chung Y.R."/>
        </authorList>
    </citation>
    <scope>NUCLEOTIDE SEQUENCE [LARGE SCALE GENOMIC DNA]</scope>
    <source>
        <strain evidence="1 2">YC6258</strain>
    </source>
</reference>
<dbReference type="EMBL" id="CP007142">
    <property type="protein sequence ID" value="AJQ95010.1"/>
    <property type="molecule type" value="Genomic_DNA"/>
</dbReference>
<proteinExistence type="predicted"/>
<dbReference type="Proteomes" id="UP000032266">
    <property type="component" value="Chromosome"/>
</dbReference>
<dbReference type="STRING" id="1445510.YC6258_02972"/>
<accession>A0A0C5V6C3</accession>
<organism evidence="1 2">
    <name type="scientific">Gynuella sunshinyii YC6258</name>
    <dbReference type="NCBI Taxonomy" id="1445510"/>
    <lineage>
        <taxon>Bacteria</taxon>
        <taxon>Pseudomonadati</taxon>
        <taxon>Pseudomonadota</taxon>
        <taxon>Gammaproteobacteria</taxon>
        <taxon>Oceanospirillales</taxon>
        <taxon>Saccharospirillaceae</taxon>
        <taxon>Gynuella</taxon>
    </lineage>
</organism>